<dbReference type="InterPro" id="IPR036890">
    <property type="entry name" value="HATPase_C_sf"/>
</dbReference>
<organism evidence="8 9">
    <name type="scientific">Candidatus Woykebacteria bacterium RBG_19FT_COMBO_43_10</name>
    <dbReference type="NCBI Taxonomy" id="1802598"/>
    <lineage>
        <taxon>Bacteria</taxon>
        <taxon>Candidatus Woykeibacteriota</taxon>
    </lineage>
</organism>
<keyword evidence="6" id="KW-0812">Transmembrane</keyword>
<dbReference type="Pfam" id="PF00512">
    <property type="entry name" value="HisKA"/>
    <property type="match status" value="1"/>
</dbReference>
<dbReference type="SMART" id="SM00388">
    <property type="entry name" value="HisKA"/>
    <property type="match status" value="1"/>
</dbReference>
<dbReference type="InterPro" id="IPR005467">
    <property type="entry name" value="His_kinase_dom"/>
</dbReference>
<dbReference type="FunFam" id="3.30.565.10:FF:000006">
    <property type="entry name" value="Sensor histidine kinase WalK"/>
    <property type="match status" value="1"/>
</dbReference>
<dbReference type="SUPFAM" id="SSF55874">
    <property type="entry name" value="ATPase domain of HSP90 chaperone/DNA topoisomerase II/histidine kinase"/>
    <property type="match status" value="1"/>
</dbReference>
<dbReference type="InterPro" id="IPR003661">
    <property type="entry name" value="HisK_dim/P_dom"/>
</dbReference>
<evidence type="ECO:0000259" key="7">
    <source>
        <dbReference type="PROSITE" id="PS50109"/>
    </source>
</evidence>
<evidence type="ECO:0000313" key="8">
    <source>
        <dbReference type="EMBL" id="OGY28422.1"/>
    </source>
</evidence>
<dbReference type="SMART" id="SM00387">
    <property type="entry name" value="HATPase_c"/>
    <property type="match status" value="1"/>
</dbReference>
<evidence type="ECO:0000313" key="9">
    <source>
        <dbReference type="Proteomes" id="UP000176645"/>
    </source>
</evidence>
<accession>A0A1G1WL19</accession>
<feature type="transmembrane region" description="Helical" evidence="6">
    <location>
        <begin position="34"/>
        <end position="52"/>
    </location>
</feature>
<evidence type="ECO:0000256" key="4">
    <source>
        <dbReference type="ARBA" id="ARBA00022679"/>
    </source>
</evidence>
<dbReference type="AlphaFoldDB" id="A0A1G1WL19"/>
<dbReference type="GO" id="GO:0009927">
    <property type="term" value="F:histidine phosphotransfer kinase activity"/>
    <property type="evidence" value="ECO:0007669"/>
    <property type="project" value="TreeGrafter"/>
</dbReference>
<dbReference type="CDD" id="cd00082">
    <property type="entry name" value="HisKA"/>
    <property type="match status" value="1"/>
</dbReference>
<keyword evidence="6" id="KW-0472">Membrane</keyword>
<evidence type="ECO:0000256" key="3">
    <source>
        <dbReference type="ARBA" id="ARBA00022553"/>
    </source>
</evidence>
<dbReference type="GO" id="GO:0000155">
    <property type="term" value="F:phosphorelay sensor kinase activity"/>
    <property type="evidence" value="ECO:0007669"/>
    <property type="project" value="InterPro"/>
</dbReference>
<dbReference type="Gene3D" id="1.10.287.130">
    <property type="match status" value="1"/>
</dbReference>
<name>A0A1G1WL19_9BACT</name>
<dbReference type="Gene3D" id="3.30.565.10">
    <property type="entry name" value="Histidine kinase-like ATPase, C-terminal domain"/>
    <property type="match status" value="1"/>
</dbReference>
<dbReference type="GO" id="GO:0005886">
    <property type="term" value="C:plasma membrane"/>
    <property type="evidence" value="ECO:0007669"/>
    <property type="project" value="TreeGrafter"/>
</dbReference>
<dbReference type="Pfam" id="PF02518">
    <property type="entry name" value="HATPase_c"/>
    <property type="match status" value="1"/>
</dbReference>
<gene>
    <name evidence="8" type="ORF">A2Z42_00545</name>
</gene>
<evidence type="ECO:0000256" key="2">
    <source>
        <dbReference type="ARBA" id="ARBA00012438"/>
    </source>
</evidence>
<feature type="domain" description="Histidine kinase" evidence="7">
    <location>
        <begin position="211"/>
        <end position="429"/>
    </location>
</feature>
<comment type="catalytic activity">
    <reaction evidence="1">
        <text>ATP + protein L-histidine = ADP + protein N-phospho-L-histidine.</text>
        <dbReference type="EC" id="2.7.13.3"/>
    </reaction>
</comment>
<dbReference type="Proteomes" id="UP000176645">
    <property type="component" value="Unassembled WGS sequence"/>
</dbReference>
<keyword evidence="4" id="KW-0808">Transferase</keyword>
<keyword evidence="3" id="KW-0597">Phosphoprotein</keyword>
<dbReference type="SUPFAM" id="SSF47384">
    <property type="entry name" value="Homodimeric domain of signal transducing histidine kinase"/>
    <property type="match status" value="1"/>
</dbReference>
<dbReference type="InterPro" id="IPR003594">
    <property type="entry name" value="HATPase_dom"/>
</dbReference>
<feature type="transmembrane region" description="Helical" evidence="6">
    <location>
        <begin position="89"/>
        <end position="106"/>
    </location>
</feature>
<dbReference type="InterPro" id="IPR004358">
    <property type="entry name" value="Sig_transdc_His_kin-like_C"/>
</dbReference>
<dbReference type="PROSITE" id="PS50109">
    <property type="entry name" value="HIS_KIN"/>
    <property type="match status" value="1"/>
</dbReference>
<evidence type="ECO:0000256" key="1">
    <source>
        <dbReference type="ARBA" id="ARBA00000085"/>
    </source>
</evidence>
<protein>
    <recommendedName>
        <fullName evidence="2">histidine kinase</fullName>
        <ecNumber evidence="2">2.7.13.3</ecNumber>
    </recommendedName>
</protein>
<proteinExistence type="predicted"/>
<keyword evidence="5" id="KW-0418">Kinase</keyword>
<keyword evidence="6" id="KW-1133">Transmembrane helix</keyword>
<dbReference type="EMBL" id="MHCU01000001">
    <property type="protein sequence ID" value="OGY28422.1"/>
    <property type="molecule type" value="Genomic_DNA"/>
</dbReference>
<dbReference type="EC" id="2.7.13.3" evidence="2"/>
<sequence>MNELPKEGILSSFLITGQFESKEKYKRFERLSEIFTLLAVILGVLIIQLPFGENLNRQVIYILAISIGIFALIWYHLLPKSFSGRAKRLAYNLITISFIGVLVHNTNGVQGYSIFFYFLALLSVSMTLPLTYTALTAVYAIGWIVIEGFLTAGSLATNLSLAVLHSWGLVLVVFFARFNAGEASLVKKHEEDVTLEKEKSVGRLKDEFVYIISHELKQPAIAIKSYLDDIFTRYPGKLNSESREILNLTRVNSGRLGKLLDDLLDISQIEKGRLHIKMVDVALRPIISEVLSTLLLDAHSKRISLVQQGAEEVAAKADVDRLKEVLTNLVSNSIRYTPEGGKVVVELRKEGGFAKILVTDNGIGISDEDQTHLFEKFYRVDNEQTRVVKGSGLGLFITKQLVEKMGGQVSVTSKKEAGTTFYFTLPRYRW</sequence>
<feature type="transmembrane region" description="Helical" evidence="6">
    <location>
        <begin position="162"/>
        <end position="180"/>
    </location>
</feature>
<dbReference type="PRINTS" id="PR00344">
    <property type="entry name" value="BCTRLSENSOR"/>
</dbReference>
<reference evidence="8 9" key="1">
    <citation type="journal article" date="2016" name="Nat. Commun.">
        <title>Thousands of microbial genomes shed light on interconnected biogeochemical processes in an aquifer system.</title>
        <authorList>
            <person name="Anantharaman K."/>
            <person name="Brown C.T."/>
            <person name="Hug L.A."/>
            <person name="Sharon I."/>
            <person name="Castelle C.J."/>
            <person name="Probst A.J."/>
            <person name="Thomas B.C."/>
            <person name="Singh A."/>
            <person name="Wilkins M.J."/>
            <person name="Karaoz U."/>
            <person name="Brodie E.L."/>
            <person name="Williams K.H."/>
            <person name="Hubbard S.S."/>
            <person name="Banfield J.F."/>
        </authorList>
    </citation>
    <scope>NUCLEOTIDE SEQUENCE [LARGE SCALE GENOMIC DNA]</scope>
</reference>
<feature type="transmembrane region" description="Helical" evidence="6">
    <location>
        <begin position="58"/>
        <end position="77"/>
    </location>
</feature>
<dbReference type="InterPro" id="IPR036097">
    <property type="entry name" value="HisK_dim/P_sf"/>
</dbReference>
<evidence type="ECO:0000256" key="6">
    <source>
        <dbReference type="SAM" id="Phobius"/>
    </source>
</evidence>
<dbReference type="PANTHER" id="PTHR43047:SF72">
    <property type="entry name" value="OSMOSENSING HISTIDINE PROTEIN KINASE SLN1"/>
    <property type="match status" value="1"/>
</dbReference>
<dbReference type="PANTHER" id="PTHR43047">
    <property type="entry name" value="TWO-COMPONENT HISTIDINE PROTEIN KINASE"/>
    <property type="match status" value="1"/>
</dbReference>
<evidence type="ECO:0000256" key="5">
    <source>
        <dbReference type="ARBA" id="ARBA00022777"/>
    </source>
</evidence>
<comment type="caution">
    <text evidence="8">The sequence shown here is derived from an EMBL/GenBank/DDBJ whole genome shotgun (WGS) entry which is preliminary data.</text>
</comment>